<dbReference type="PANTHER" id="PTHR34129:SF1">
    <property type="entry name" value="DUF952 DOMAIN-CONTAINING PROTEIN"/>
    <property type="match status" value="1"/>
</dbReference>
<dbReference type="EMBL" id="MTYH01000036">
    <property type="protein sequence ID" value="PNP43876.1"/>
    <property type="molecule type" value="Genomic_DNA"/>
</dbReference>
<evidence type="ECO:0000313" key="1">
    <source>
        <dbReference type="EMBL" id="PNP43876.1"/>
    </source>
</evidence>
<gene>
    <name evidence="1" type="ORF">TGAMA5MH_04159</name>
</gene>
<sequence>MSSSPEPRPTYLYKILSSQPIEPFPIEYPLSALDAKDGFVHLSTAMQVPNTADLFFAQTPTLWIIKFKMSKLADPIKWENGFPHLYGNFGARDVVSFAKFERREGQRWVEWMLDIDWLEW</sequence>
<dbReference type="AlphaFoldDB" id="A0A2K0TEB9"/>
<name>A0A2K0TEB9_9HYPO</name>
<dbReference type="InterPro" id="IPR009297">
    <property type="entry name" value="DUF952"/>
</dbReference>
<accession>A0A2K0TEB9</accession>
<dbReference type="Pfam" id="PF06108">
    <property type="entry name" value="DUF952"/>
    <property type="match status" value="1"/>
</dbReference>
<dbReference type="OrthoDB" id="3335358at2759"/>
<organism evidence="1 2">
    <name type="scientific">Trichoderma gamsii</name>
    <dbReference type="NCBI Taxonomy" id="398673"/>
    <lineage>
        <taxon>Eukaryota</taxon>
        <taxon>Fungi</taxon>
        <taxon>Dikarya</taxon>
        <taxon>Ascomycota</taxon>
        <taxon>Pezizomycotina</taxon>
        <taxon>Sordariomycetes</taxon>
        <taxon>Hypocreomycetidae</taxon>
        <taxon>Hypocreales</taxon>
        <taxon>Hypocreaceae</taxon>
        <taxon>Trichoderma</taxon>
    </lineage>
</organism>
<dbReference type="PANTHER" id="PTHR34129">
    <property type="entry name" value="BLR1139 PROTEIN"/>
    <property type="match status" value="1"/>
</dbReference>
<dbReference type="SUPFAM" id="SSF56399">
    <property type="entry name" value="ADP-ribosylation"/>
    <property type="match status" value="1"/>
</dbReference>
<dbReference type="Proteomes" id="UP000236546">
    <property type="component" value="Unassembled WGS sequence"/>
</dbReference>
<evidence type="ECO:0008006" key="3">
    <source>
        <dbReference type="Google" id="ProtNLM"/>
    </source>
</evidence>
<proteinExistence type="predicted"/>
<comment type="caution">
    <text evidence="1">The sequence shown here is derived from an EMBL/GenBank/DDBJ whole genome shotgun (WGS) entry which is preliminary data.</text>
</comment>
<protein>
    <recommendedName>
        <fullName evidence="3">DUF952 domain-containing protein</fullName>
    </recommendedName>
</protein>
<evidence type="ECO:0000313" key="2">
    <source>
        <dbReference type="Proteomes" id="UP000236546"/>
    </source>
</evidence>
<reference evidence="1 2" key="1">
    <citation type="submission" date="2017-02" db="EMBL/GenBank/DDBJ databases">
        <title>Genomes of Trichoderma spp. with biocontrol activity.</title>
        <authorList>
            <person name="Gardiner D."/>
            <person name="Kazan K."/>
            <person name="Vos C."/>
            <person name="Harvey P."/>
        </authorList>
    </citation>
    <scope>NUCLEOTIDE SEQUENCE [LARGE SCALE GENOMIC DNA]</scope>
    <source>
        <strain evidence="1 2">A5MH</strain>
    </source>
</reference>
<dbReference type="Gene3D" id="3.20.170.20">
    <property type="entry name" value="Protein of unknown function DUF952"/>
    <property type="match status" value="1"/>
</dbReference>